<proteinExistence type="predicted"/>
<dbReference type="EMBL" id="AGNK02000961">
    <property type="status" value="NOT_ANNOTATED_CDS"/>
    <property type="molecule type" value="Genomic_DNA"/>
</dbReference>
<dbReference type="HOGENOM" id="CLU_3127809_0_0_1"/>
<dbReference type="AlphaFoldDB" id="K4A0X7"/>
<name>K4A0X7_SETIT</name>
<evidence type="ECO:0000313" key="2">
    <source>
        <dbReference type="EnsemblPlants" id="KQL23888"/>
    </source>
</evidence>
<reference evidence="2" key="2">
    <citation type="submission" date="2018-08" db="UniProtKB">
        <authorList>
            <consortium name="EnsemblPlants"/>
        </authorList>
    </citation>
    <scope>IDENTIFICATION</scope>
    <source>
        <strain evidence="2">Yugu1</strain>
    </source>
</reference>
<protein>
    <submittedName>
        <fullName evidence="2">Uncharacterized protein</fullName>
    </submittedName>
</protein>
<sequence length="50" mass="5177">MAAGNGSCMKYVPLCMDIMDLASCMGHASYASSPSCRGQGTSSCLVAQQR</sequence>
<dbReference type="Gramene" id="KQL23888">
    <property type="protein sequence ID" value="KQL23888"/>
    <property type="gene ID" value="SETIT_032518mg"/>
</dbReference>
<evidence type="ECO:0000256" key="1">
    <source>
        <dbReference type="SAM" id="MobiDB-lite"/>
    </source>
</evidence>
<reference evidence="3" key="1">
    <citation type="journal article" date="2012" name="Nat. Biotechnol.">
        <title>Reference genome sequence of the model plant Setaria.</title>
        <authorList>
            <person name="Bennetzen J.L."/>
            <person name="Schmutz J."/>
            <person name="Wang H."/>
            <person name="Percifield R."/>
            <person name="Hawkins J."/>
            <person name="Pontaroli A.C."/>
            <person name="Estep M."/>
            <person name="Feng L."/>
            <person name="Vaughn J.N."/>
            <person name="Grimwood J."/>
            <person name="Jenkins J."/>
            <person name="Barry K."/>
            <person name="Lindquist E."/>
            <person name="Hellsten U."/>
            <person name="Deshpande S."/>
            <person name="Wang X."/>
            <person name="Wu X."/>
            <person name="Mitros T."/>
            <person name="Triplett J."/>
            <person name="Yang X."/>
            <person name="Ye C.Y."/>
            <person name="Mauro-Herrera M."/>
            <person name="Wang L."/>
            <person name="Li P."/>
            <person name="Sharma M."/>
            <person name="Sharma R."/>
            <person name="Ronald P.C."/>
            <person name="Panaud O."/>
            <person name="Kellogg E.A."/>
            <person name="Brutnell T.P."/>
            <person name="Doust A.N."/>
            <person name="Tuskan G.A."/>
            <person name="Rokhsar D."/>
            <person name="Devos K.M."/>
        </authorList>
    </citation>
    <scope>NUCLEOTIDE SEQUENCE [LARGE SCALE GENOMIC DNA]</scope>
    <source>
        <strain evidence="3">cv. Yugu1</strain>
    </source>
</reference>
<dbReference type="Proteomes" id="UP000004995">
    <property type="component" value="Unassembled WGS sequence"/>
</dbReference>
<feature type="compositionally biased region" description="Polar residues" evidence="1">
    <location>
        <begin position="30"/>
        <end position="50"/>
    </location>
</feature>
<dbReference type="InParanoid" id="K4A0X7"/>
<organism evidence="2 3">
    <name type="scientific">Setaria italica</name>
    <name type="common">Foxtail millet</name>
    <name type="synonym">Panicum italicum</name>
    <dbReference type="NCBI Taxonomy" id="4555"/>
    <lineage>
        <taxon>Eukaryota</taxon>
        <taxon>Viridiplantae</taxon>
        <taxon>Streptophyta</taxon>
        <taxon>Embryophyta</taxon>
        <taxon>Tracheophyta</taxon>
        <taxon>Spermatophyta</taxon>
        <taxon>Magnoliopsida</taxon>
        <taxon>Liliopsida</taxon>
        <taxon>Poales</taxon>
        <taxon>Poaceae</taxon>
        <taxon>PACMAD clade</taxon>
        <taxon>Panicoideae</taxon>
        <taxon>Panicodae</taxon>
        <taxon>Paniceae</taxon>
        <taxon>Cenchrinae</taxon>
        <taxon>Setaria</taxon>
    </lineage>
</organism>
<feature type="region of interest" description="Disordered" evidence="1">
    <location>
        <begin position="29"/>
        <end position="50"/>
    </location>
</feature>
<evidence type="ECO:0000313" key="3">
    <source>
        <dbReference type="Proteomes" id="UP000004995"/>
    </source>
</evidence>
<accession>K4A0X7</accession>
<dbReference type="EnsemblPlants" id="KQL23888">
    <property type="protein sequence ID" value="KQL23888"/>
    <property type="gene ID" value="SETIT_032518mg"/>
</dbReference>
<keyword evidence="3" id="KW-1185">Reference proteome</keyword>